<dbReference type="PANTHER" id="PTHR14074:SF16">
    <property type="entry name" value="ANTIVIRAL INNATE IMMUNE RESPONSE RECEPTOR RIG-I"/>
    <property type="match status" value="1"/>
</dbReference>
<dbReference type="Pfam" id="PF00270">
    <property type="entry name" value="DEAD"/>
    <property type="match status" value="1"/>
</dbReference>
<dbReference type="Gene3D" id="3.40.50.300">
    <property type="entry name" value="P-loop containing nucleotide triphosphate hydrolases"/>
    <property type="match status" value="1"/>
</dbReference>
<dbReference type="GO" id="GO:0005737">
    <property type="term" value="C:cytoplasm"/>
    <property type="evidence" value="ECO:0007669"/>
    <property type="project" value="TreeGrafter"/>
</dbReference>
<proteinExistence type="predicted"/>
<dbReference type="Proteomes" id="UP000887577">
    <property type="component" value="Unplaced"/>
</dbReference>
<evidence type="ECO:0000313" key="2">
    <source>
        <dbReference type="Proteomes" id="UP000887577"/>
    </source>
</evidence>
<sequence>MIHTQLRNQLLFGIVRAEVTKRKPEWWYCELLKACNTHPKSRVFATLLDNNLKDTLNEYELEVQQYCTPTIKKTSLEFVADEEAPQKPRPQNHFGKFPTYITGEVANHYSLRGYQHELVAKAKSGLSTVICAPTGSGKTLVALDIIVNHLRKQRHSGEVGRVVMFAPTIPLVNQQFEFLFSNMKPEFFVEKLSGVEKVNGKVGRADTILRAHVVVMTPQIFINMLLSPLKPNRLYLNDFTMFVFDECHHCDEHHPYNILMNHVRLSNYKPQIVGLTASVGDGAKGKSSGRLDPQGAIEHMLELCARLECNLITSVRSIDNLIEMNSYISQPVDQIFSIRPKEVDDFAHNIALLSDSIQNLFRKALEEAVRSNVGLNRVNLLYTVFSSFEKTFLECY</sequence>
<dbReference type="GO" id="GO:0005524">
    <property type="term" value="F:ATP binding"/>
    <property type="evidence" value="ECO:0007669"/>
    <property type="project" value="InterPro"/>
</dbReference>
<dbReference type="AlphaFoldDB" id="A0A914XW00"/>
<reference evidence="3" key="1">
    <citation type="submission" date="2022-11" db="UniProtKB">
        <authorList>
            <consortium name="WormBaseParasite"/>
        </authorList>
    </citation>
    <scope>IDENTIFICATION</scope>
</reference>
<dbReference type="SUPFAM" id="SSF52540">
    <property type="entry name" value="P-loop containing nucleoside triphosphate hydrolases"/>
    <property type="match status" value="1"/>
</dbReference>
<dbReference type="PANTHER" id="PTHR14074">
    <property type="entry name" value="HELICASE WITH DEATH DOMAIN-RELATED"/>
    <property type="match status" value="1"/>
</dbReference>
<protein>
    <submittedName>
        <fullName evidence="3">Helicase ATP-binding domain-containing protein</fullName>
    </submittedName>
</protein>
<dbReference type="InterPro" id="IPR014001">
    <property type="entry name" value="Helicase_ATP-bd"/>
</dbReference>
<name>A0A914XW00_9BILA</name>
<dbReference type="WBParaSite" id="PSU_v2.g11408.t1">
    <property type="protein sequence ID" value="PSU_v2.g11408.t1"/>
    <property type="gene ID" value="PSU_v2.g11408"/>
</dbReference>
<feature type="domain" description="Helicase ATP-binding" evidence="1">
    <location>
        <begin position="119"/>
        <end position="297"/>
    </location>
</feature>
<dbReference type="InterPro" id="IPR051363">
    <property type="entry name" value="RLR_Helicase"/>
</dbReference>
<organism evidence="2 3">
    <name type="scientific">Panagrolaimus superbus</name>
    <dbReference type="NCBI Taxonomy" id="310955"/>
    <lineage>
        <taxon>Eukaryota</taxon>
        <taxon>Metazoa</taxon>
        <taxon>Ecdysozoa</taxon>
        <taxon>Nematoda</taxon>
        <taxon>Chromadorea</taxon>
        <taxon>Rhabditida</taxon>
        <taxon>Tylenchina</taxon>
        <taxon>Panagrolaimomorpha</taxon>
        <taxon>Panagrolaimoidea</taxon>
        <taxon>Panagrolaimidae</taxon>
        <taxon>Panagrolaimus</taxon>
    </lineage>
</organism>
<accession>A0A914XW00</accession>
<dbReference type="GO" id="GO:0003676">
    <property type="term" value="F:nucleic acid binding"/>
    <property type="evidence" value="ECO:0007669"/>
    <property type="project" value="InterPro"/>
</dbReference>
<dbReference type="InterPro" id="IPR011545">
    <property type="entry name" value="DEAD/DEAH_box_helicase_dom"/>
</dbReference>
<dbReference type="InterPro" id="IPR027417">
    <property type="entry name" value="P-loop_NTPase"/>
</dbReference>
<evidence type="ECO:0000259" key="1">
    <source>
        <dbReference type="PROSITE" id="PS51192"/>
    </source>
</evidence>
<keyword evidence="2" id="KW-1185">Reference proteome</keyword>
<evidence type="ECO:0000313" key="3">
    <source>
        <dbReference type="WBParaSite" id="PSU_v2.g11408.t1"/>
    </source>
</evidence>
<dbReference type="SMART" id="SM00487">
    <property type="entry name" value="DEXDc"/>
    <property type="match status" value="1"/>
</dbReference>
<dbReference type="PROSITE" id="PS51192">
    <property type="entry name" value="HELICASE_ATP_BIND_1"/>
    <property type="match status" value="1"/>
</dbReference>